<dbReference type="GO" id="GO:0004519">
    <property type="term" value="F:endonuclease activity"/>
    <property type="evidence" value="ECO:0007669"/>
    <property type="project" value="UniProtKB-KW"/>
</dbReference>
<sequence length="279" mass="31698">MSYKGGLMTKVLTLNTHSWMQANTLKKLVALAEHILAEKYDIICLQEINQLIESELATDLPRYQALSGTPSIHKDHFALLLIHYLQKRGQHYYWSWAYNHIGYDIYQEGVAILSKQPIHVSDILVSAMADETDYHTRRSLIAKTTLDGKEVAVVNVHLSWFDKGFLGEWEKLEKELLTLNCPLLLMGDFNNPTDQDGYQVMMGSPLNLQDSHKVADHVFGDHSIVADIDGWQGNKEALKVDHVFTSKDFIIRSSKITFEGGDAPVVSDHYGLEVTLDWR</sequence>
<gene>
    <name evidence="3" type="ordered locus">MGAS9429_Spy1692</name>
</gene>
<dbReference type="AlphaFoldDB" id="Q1JJU4"/>
<evidence type="ECO:0000259" key="2">
    <source>
        <dbReference type="Pfam" id="PF03372"/>
    </source>
</evidence>
<proteinExistence type="predicted"/>
<dbReference type="InterPro" id="IPR051547">
    <property type="entry name" value="TDP2-like"/>
</dbReference>
<protein>
    <submittedName>
        <fullName evidence="3">Endonuclease/exonuclease/phosphatase family protein</fullName>
    </submittedName>
</protein>
<dbReference type="PANTHER" id="PTHR15822">
    <property type="entry name" value="TRAF AND TNF RECEPTOR-ASSOCIATED PROTEIN"/>
    <property type="match status" value="1"/>
</dbReference>
<dbReference type="GO" id="GO:0004527">
    <property type="term" value="F:exonuclease activity"/>
    <property type="evidence" value="ECO:0007669"/>
    <property type="project" value="UniProtKB-KW"/>
</dbReference>
<accession>Q1JJU4</accession>
<dbReference type="InterPro" id="IPR005135">
    <property type="entry name" value="Endo/exonuclease/phosphatase"/>
</dbReference>
<dbReference type="HOGENOM" id="CLU_086635_0_0_9"/>
<dbReference type="KEGG" id="spk:MGAS9429_Spy1692"/>
<keyword evidence="1" id="KW-0378">Hydrolase</keyword>
<dbReference type="Proteomes" id="UP000002433">
    <property type="component" value="Chromosome"/>
</dbReference>
<dbReference type="Pfam" id="PF03372">
    <property type="entry name" value="Exo_endo_phos"/>
    <property type="match status" value="1"/>
</dbReference>
<dbReference type="SUPFAM" id="SSF56219">
    <property type="entry name" value="DNase I-like"/>
    <property type="match status" value="1"/>
</dbReference>
<name>Q1JJU4_STRPC</name>
<evidence type="ECO:0000256" key="1">
    <source>
        <dbReference type="ARBA" id="ARBA00022801"/>
    </source>
</evidence>
<dbReference type="Gene3D" id="3.60.10.10">
    <property type="entry name" value="Endonuclease/exonuclease/phosphatase"/>
    <property type="match status" value="1"/>
</dbReference>
<dbReference type="CDD" id="cd09079">
    <property type="entry name" value="RgfB-like"/>
    <property type="match status" value="1"/>
</dbReference>
<organism evidence="3 4">
    <name type="scientific">Streptococcus pyogenes serotype M12 (strain MGAS9429)</name>
    <dbReference type="NCBI Taxonomy" id="370551"/>
    <lineage>
        <taxon>Bacteria</taxon>
        <taxon>Bacillati</taxon>
        <taxon>Bacillota</taxon>
        <taxon>Bacilli</taxon>
        <taxon>Lactobacillales</taxon>
        <taxon>Streptococcaceae</taxon>
        <taxon>Streptococcus</taxon>
    </lineage>
</organism>
<evidence type="ECO:0000313" key="4">
    <source>
        <dbReference type="Proteomes" id="UP000002433"/>
    </source>
</evidence>
<keyword evidence="3" id="KW-0540">Nuclease</keyword>
<reference evidence="3 4" key="1">
    <citation type="journal article" date="2006" name="Proc. Natl. Acad. Sci. U.S.A.">
        <title>Molecular genetic anatomy of inter- and intraserotype variation in the human bacterial pathogen group A Streptococcus.</title>
        <authorList>
            <person name="Beres S.B."/>
            <person name="Richter E.W."/>
            <person name="Nagiec M.J."/>
            <person name="Sumby P."/>
            <person name="Porcella S.F."/>
            <person name="DeLeo F.R."/>
            <person name="Musser J.M."/>
        </authorList>
    </citation>
    <scope>NUCLEOTIDE SEQUENCE [LARGE SCALE GENOMIC DNA]</scope>
    <source>
        <strain evidence="3 4">MGAS9429</strain>
    </source>
</reference>
<evidence type="ECO:0000313" key="3">
    <source>
        <dbReference type="EMBL" id="ABF32879.1"/>
    </source>
</evidence>
<dbReference type="InterPro" id="IPR036691">
    <property type="entry name" value="Endo/exonu/phosph_ase_sf"/>
</dbReference>
<keyword evidence="3" id="KW-0269">Exonuclease</keyword>
<dbReference type="PANTHER" id="PTHR15822:SF23">
    <property type="entry name" value="ENDONUCLEASE_EXONUCLEASE_PHOSPHATASE FAMILY PROTEIN"/>
    <property type="match status" value="1"/>
</dbReference>
<keyword evidence="3" id="KW-0255">Endonuclease</keyword>
<feature type="domain" description="Endonuclease/exonuclease/phosphatase" evidence="2">
    <location>
        <begin position="23"/>
        <end position="269"/>
    </location>
</feature>
<dbReference type="EMBL" id="CP000259">
    <property type="protein sequence ID" value="ABF32879.1"/>
    <property type="molecule type" value="Genomic_DNA"/>
</dbReference>